<dbReference type="EMBL" id="SRHY01000028">
    <property type="protein sequence ID" value="TFJ92174.1"/>
    <property type="molecule type" value="Genomic_DNA"/>
</dbReference>
<proteinExistence type="predicted"/>
<dbReference type="Proteomes" id="UP000298484">
    <property type="component" value="Unassembled WGS sequence"/>
</dbReference>
<protein>
    <submittedName>
        <fullName evidence="1">Uncharacterized protein</fullName>
    </submittedName>
</protein>
<evidence type="ECO:0000313" key="1">
    <source>
        <dbReference type="EMBL" id="TFJ92174.1"/>
    </source>
</evidence>
<name>A0A4Y9ACP8_9BACI</name>
<comment type="caution">
    <text evidence="1">The sequence shown here is derived from an EMBL/GenBank/DDBJ whole genome shotgun (WGS) entry which is preliminary data.</text>
</comment>
<dbReference type="RefSeq" id="WP_135110781.1">
    <property type="nucleotide sequence ID" value="NZ_SRHY01000028.1"/>
</dbReference>
<accession>A0A4Y9ACP8</accession>
<evidence type="ECO:0000313" key="2">
    <source>
        <dbReference type="Proteomes" id="UP000298484"/>
    </source>
</evidence>
<dbReference type="AlphaFoldDB" id="A0A4Y9ACP8"/>
<gene>
    <name evidence="1" type="ORF">E4U82_13935</name>
</gene>
<keyword evidence="2" id="KW-1185">Reference proteome</keyword>
<organism evidence="1 2">
    <name type="scientific">Lentibacillus salicampi</name>
    <dbReference type="NCBI Taxonomy" id="175306"/>
    <lineage>
        <taxon>Bacteria</taxon>
        <taxon>Bacillati</taxon>
        <taxon>Bacillota</taxon>
        <taxon>Bacilli</taxon>
        <taxon>Bacillales</taxon>
        <taxon>Bacillaceae</taxon>
        <taxon>Lentibacillus</taxon>
    </lineage>
</organism>
<reference evidence="1 2" key="1">
    <citation type="submission" date="2019-03" db="EMBL/GenBank/DDBJ databases">
        <title>Genome sequence of Lentibacillus salicampi ATCC BAA-719.</title>
        <authorList>
            <person name="Maclea K.S."/>
            <person name="Simoes Junior M."/>
        </authorList>
    </citation>
    <scope>NUCLEOTIDE SEQUENCE [LARGE SCALE GENOMIC DNA]</scope>
    <source>
        <strain evidence="1 2">ATCC BAA-719</strain>
    </source>
</reference>
<sequence>MLYIKKSTDDVEMKMDLYEDEIFSSCPICGKEHEVQPDELAHIIQSGDDFSGTSIFCNGCLYHD</sequence>
<dbReference type="OrthoDB" id="1666638at2"/>